<dbReference type="GO" id="GO:0006355">
    <property type="term" value="P:regulation of DNA-templated transcription"/>
    <property type="evidence" value="ECO:0000318"/>
    <property type="project" value="GO_Central"/>
</dbReference>
<dbReference type="InParanoid" id="B9S0J0"/>
<dbReference type="InterPro" id="IPR007624">
    <property type="entry name" value="RNA_pol_sigma70_r3"/>
</dbReference>
<evidence type="ECO:0000256" key="4">
    <source>
        <dbReference type="ARBA" id="ARBA00023125"/>
    </source>
</evidence>
<keyword evidence="4 6" id="KW-0238">DNA-binding</keyword>
<feature type="domain" description="RNA polymerase sigma-70" evidence="8">
    <location>
        <begin position="505"/>
        <end position="531"/>
    </location>
</feature>
<dbReference type="PANTHER" id="PTHR30603:SF45">
    <property type="entry name" value="RNA POLYMERASE SIGMA FACTOR SIGF, CHLOROPLASTIC"/>
    <property type="match status" value="1"/>
</dbReference>
<dbReference type="CDD" id="cd06171">
    <property type="entry name" value="Sigma70_r4"/>
    <property type="match status" value="1"/>
</dbReference>
<evidence type="ECO:0000259" key="7">
    <source>
        <dbReference type="PROSITE" id="PS00715"/>
    </source>
</evidence>
<dbReference type="Gene3D" id="1.10.10.10">
    <property type="entry name" value="Winged helix-like DNA-binding domain superfamily/Winged helix DNA-binding domain"/>
    <property type="match status" value="2"/>
</dbReference>
<keyword evidence="3 6" id="KW-0731">Sigma factor</keyword>
<comment type="function">
    <text evidence="6">Sigma factors are initiation factors that promote the attachment of plastid-encoded RNA polymerase (PEP) to specific initiation sites and are then released.</text>
</comment>
<dbReference type="GO" id="GO:0000976">
    <property type="term" value="F:transcription cis-regulatory region binding"/>
    <property type="evidence" value="ECO:0000318"/>
    <property type="project" value="GO_Central"/>
</dbReference>
<comment type="similarity">
    <text evidence="1 6">Belongs to the sigma-70 factor family.</text>
</comment>
<keyword evidence="5 6" id="KW-0804">Transcription</keyword>
<evidence type="ECO:0000313" key="9">
    <source>
        <dbReference type="EMBL" id="EEF42923.1"/>
    </source>
</evidence>
<dbReference type="AlphaFoldDB" id="B9S0J0"/>
<name>B9S0J0_RICCO</name>
<dbReference type="NCBIfam" id="TIGR02937">
    <property type="entry name" value="sigma70-ECF"/>
    <property type="match status" value="1"/>
</dbReference>
<dbReference type="InterPro" id="IPR036388">
    <property type="entry name" value="WH-like_DNA-bd_sf"/>
</dbReference>
<evidence type="ECO:0000256" key="3">
    <source>
        <dbReference type="ARBA" id="ARBA00023082"/>
    </source>
</evidence>
<dbReference type="InterPro" id="IPR050239">
    <property type="entry name" value="Sigma-70_RNA_pol_init_factors"/>
</dbReference>
<evidence type="ECO:0000256" key="2">
    <source>
        <dbReference type="ARBA" id="ARBA00023015"/>
    </source>
</evidence>
<dbReference type="InterPro" id="IPR000943">
    <property type="entry name" value="RNA_pol_sigma70"/>
</dbReference>
<dbReference type="InterPro" id="IPR016262">
    <property type="entry name" value="RNA_pol_sigma_SigB/C/D/F"/>
</dbReference>
<dbReference type="InterPro" id="IPR013324">
    <property type="entry name" value="RNA_pol_sigma_r3/r4-like"/>
</dbReference>
<dbReference type="Pfam" id="PF04539">
    <property type="entry name" value="Sigma70_r3"/>
    <property type="match status" value="1"/>
</dbReference>
<dbReference type="Pfam" id="PF04542">
    <property type="entry name" value="Sigma70_r2"/>
    <property type="match status" value="1"/>
</dbReference>
<sequence length="548" mass="62499">METARTFLSSPPPFPSRTHFKNSLSSSDAYVDNFVFMLHEQAVPAVTSAPTTSIARNFPTSVLLQEQRDEFRPLLNIFKEDKTFQATVDTKQMDPGTSDQEGICSDVLDQLILHSNLSWSLTMQSITTNTDELMVVEPTNVIDLARKALSASKEAALLAQKCANLDDTVSTGLEPTDLSNFSLEEVKTVRSTRRLERQSKNRRVTKTKEIFHEPYSSRRAGVQKKINEGFDPKDPLRLFLWGPETKQLLTAKEESELIGQVQDLMSLENVKEKFKLQFGRDPTLVEWADAVGLSYSVMQSQLHSGNRSREKLINANLRMVVHIAKQYQGRGLSLQDLLQEGSMGLMKSIEKFKPQVGCRFATYAYWWIRQTVRKAIFQHSRTIRLPENVYHTLGKVSEAKRSYIMEGNHNPTKEELAKRIGITTVRLERLLYMARMPLSMQQTVWADQETTFQEITADIEVEIPELCVAKQLMRKHVLSLLNILNPRERKIIRLRYGIEDGKKKSLSEIGSVFGLSKERVRQLESRALYKLKQCLASHGLEAYADLLV</sequence>
<dbReference type="STRING" id="3988.B9S0J0"/>
<dbReference type="PIRSF" id="PIRSF000767">
    <property type="entry name" value="RNA_pol_sigma_SigB/C/D"/>
    <property type="match status" value="1"/>
</dbReference>
<dbReference type="PANTHER" id="PTHR30603">
    <property type="entry name" value="RNA POLYMERASE SIGMA FACTOR RPO"/>
    <property type="match status" value="1"/>
</dbReference>
<dbReference type="SUPFAM" id="SSF88659">
    <property type="entry name" value="Sigma3 and sigma4 domains of RNA polymerase sigma factors"/>
    <property type="match status" value="2"/>
</dbReference>
<dbReference type="InterPro" id="IPR007630">
    <property type="entry name" value="RNA_pol_sigma70_r4"/>
</dbReference>
<dbReference type="Gene3D" id="1.20.120.1810">
    <property type="match status" value="1"/>
</dbReference>
<dbReference type="GO" id="GO:0009507">
    <property type="term" value="C:chloroplast"/>
    <property type="evidence" value="ECO:0000318"/>
    <property type="project" value="GO_Central"/>
</dbReference>
<accession>B9S0J0</accession>
<feature type="domain" description="RNA polymerase sigma-70" evidence="7">
    <location>
        <begin position="336"/>
        <end position="349"/>
    </location>
</feature>
<dbReference type="Pfam" id="PF04545">
    <property type="entry name" value="Sigma70_r4"/>
    <property type="match status" value="1"/>
</dbReference>
<keyword evidence="6" id="KW-0150">Chloroplast</keyword>
<dbReference type="PRINTS" id="PR00046">
    <property type="entry name" value="SIGMA70FCT"/>
</dbReference>
<dbReference type="InterPro" id="IPR007627">
    <property type="entry name" value="RNA_pol_sigma70_r2"/>
</dbReference>
<keyword evidence="6" id="KW-0934">Plastid</keyword>
<protein>
    <recommendedName>
        <fullName evidence="6">RNA polymerase sigma factor</fullName>
    </recommendedName>
</protein>
<evidence type="ECO:0000259" key="8">
    <source>
        <dbReference type="PROSITE" id="PS00716"/>
    </source>
</evidence>
<gene>
    <name evidence="9" type="ORF">RCOM_1355260</name>
</gene>
<evidence type="ECO:0000256" key="1">
    <source>
        <dbReference type="ARBA" id="ARBA00007788"/>
    </source>
</evidence>
<dbReference type="FunCoup" id="B9S0J0">
    <property type="interactions" value="878"/>
</dbReference>
<dbReference type="InterPro" id="IPR013325">
    <property type="entry name" value="RNA_pol_sigma_r2"/>
</dbReference>
<evidence type="ECO:0000256" key="6">
    <source>
        <dbReference type="PIRNR" id="PIRNR000767"/>
    </source>
</evidence>
<dbReference type="EMBL" id="EQ973837">
    <property type="protein sequence ID" value="EEF42923.1"/>
    <property type="molecule type" value="Genomic_DNA"/>
</dbReference>
<dbReference type="InterPro" id="IPR014284">
    <property type="entry name" value="RNA_pol_sigma-70_dom"/>
</dbReference>
<dbReference type="SUPFAM" id="SSF88946">
    <property type="entry name" value="Sigma2 domain of RNA polymerase sigma factors"/>
    <property type="match status" value="1"/>
</dbReference>
<evidence type="ECO:0000313" key="10">
    <source>
        <dbReference type="Proteomes" id="UP000008311"/>
    </source>
</evidence>
<dbReference type="GO" id="GO:0003899">
    <property type="term" value="F:DNA-directed RNA polymerase activity"/>
    <property type="evidence" value="ECO:0000318"/>
    <property type="project" value="GO_Central"/>
</dbReference>
<dbReference type="GO" id="GO:1903865">
    <property type="term" value="C:sigma factor antagonist complex"/>
    <property type="evidence" value="ECO:0000318"/>
    <property type="project" value="GO_Central"/>
</dbReference>
<dbReference type="Proteomes" id="UP000008311">
    <property type="component" value="Unassembled WGS sequence"/>
</dbReference>
<organism evidence="9 10">
    <name type="scientific">Ricinus communis</name>
    <name type="common">Castor bean</name>
    <dbReference type="NCBI Taxonomy" id="3988"/>
    <lineage>
        <taxon>Eukaryota</taxon>
        <taxon>Viridiplantae</taxon>
        <taxon>Streptophyta</taxon>
        <taxon>Embryophyta</taxon>
        <taxon>Tracheophyta</taxon>
        <taxon>Spermatophyta</taxon>
        <taxon>Magnoliopsida</taxon>
        <taxon>eudicotyledons</taxon>
        <taxon>Gunneridae</taxon>
        <taxon>Pentapetalae</taxon>
        <taxon>rosids</taxon>
        <taxon>fabids</taxon>
        <taxon>Malpighiales</taxon>
        <taxon>Euphorbiaceae</taxon>
        <taxon>Acalyphoideae</taxon>
        <taxon>Acalypheae</taxon>
        <taxon>Ricinus</taxon>
    </lineage>
</organism>
<dbReference type="PROSITE" id="PS00715">
    <property type="entry name" value="SIGMA70_1"/>
    <property type="match status" value="1"/>
</dbReference>
<proteinExistence type="inferred from homology"/>
<keyword evidence="10" id="KW-1185">Reference proteome</keyword>
<dbReference type="PROSITE" id="PS00716">
    <property type="entry name" value="SIGMA70_2"/>
    <property type="match status" value="1"/>
</dbReference>
<dbReference type="eggNOG" id="ENOG502QV7Q">
    <property type="taxonomic scope" value="Eukaryota"/>
</dbReference>
<dbReference type="GO" id="GO:0006352">
    <property type="term" value="P:DNA-templated transcription initiation"/>
    <property type="evidence" value="ECO:0007669"/>
    <property type="project" value="UniProtKB-UniRule"/>
</dbReference>
<evidence type="ECO:0000256" key="5">
    <source>
        <dbReference type="ARBA" id="ARBA00023163"/>
    </source>
</evidence>
<reference evidence="10" key="1">
    <citation type="journal article" date="2010" name="Nat. Biotechnol.">
        <title>Draft genome sequence of the oilseed species Ricinus communis.</title>
        <authorList>
            <person name="Chan A.P."/>
            <person name="Crabtree J."/>
            <person name="Zhao Q."/>
            <person name="Lorenzi H."/>
            <person name="Orvis J."/>
            <person name="Puiu D."/>
            <person name="Melake-Berhan A."/>
            <person name="Jones K.M."/>
            <person name="Redman J."/>
            <person name="Chen G."/>
            <person name="Cahoon E.B."/>
            <person name="Gedil M."/>
            <person name="Stanke M."/>
            <person name="Haas B.J."/>
            <person name="Wortman J.R."/>
            <person name="Fraser-Liggett C.M."/>
            <person name="Ravel J."/>
            <person name="Rabinowicz P.D."/>
        </authorList>
    </citation>
    <scope>NUCLEOTIDE SEQUENCE [LARGE SCALE GENOMIC DNA]</scope>
    <source>
        <strain evidence="10">cv. Hale</strain>
    </source>
</reference>
<keyword evidence="2 6" id="KW-0805">Transcription regulation</keyword>
<dbReference type="GO" id="GO:0016987">
    <property type="term" value="F:sigma factor activity"/>
    <property type="evidence" value="ECO:0000318"/>
    <property type="project" value="GO_Central"/>
</dbReference>
<comment type="subcellular location">
    <subcellularLocation>
        <location evidence="6">Plastid</location>
        <location evidence="6">Chloroplast</location>
    </subcellularLocation>
</comment>
<dbReference type="GO" id="GO:0071482">
    <property type="term" value="P:cellular response to light stimulus"/>
    <property type="evidence" value="ECO:0007669"/>
    <property type="project" value="UniProtKB-ARBA"/>
</dbReference>